<dbReference type="GO" id="GO:0009007">
    <property type="term" value="F:site-specific DNA-methyltransferase (adenine-specific) activity"/>
    <property type="evidence" value="ECO:0007669"/>
    <property type="project" value="UniProtKB-EC"/>
</dbReference>
<accession>A0ABU2CIN0</accession>
<gene>
    <name evidence="7" type="ORF">J2S48_000696</name>
</gene>
<evidence type="ECO:0000313" key="8">
    <source>
        <dbReference type="Proteomes" id="UP001183585"/>
    </source>
</evidence>
<comment type="caution">
    <text evidence="7">The sequence shown here is derived from an EMBL/GenBank/DDBJ whole genome shotgun (WGS) entry which is preliminary data.</text>
</comment>
<dbReference type="InterPro" id="IPR002941">
    <property type="entry name" value="DNA_methylase_N4/N6"/>
</dbReference>
<feature type="compositionally biased region" description="Polar residues" evidence="5">
    <location>
        <begin position="144"/>
        <end position="155"/>
    </location>
</feature>
<dbReference type="PANTHER" id="PTHR13370:SF3">
    <property type="entry name" value="TRNA (GUANINE(10)-N2)-METHYLTRANSFERASE HOMOLOG"/>
    <property type="match status" value="1"/>
</dbReference>
<comment type="similarity">
    <text evidence="1 4">Belongs to the N(4)/N(6)-methyltransferase family.</text>
</comment>
<dbReference type="PRINTS" id="PR00508">
    <property type="entry name" value="S21N4MTFRASE"/>
</dbReference>
<evidence type="ECO:0000256" key="4">
    <source>
        <dbReference type="RuleBase" id="RU362026"/>
    </source>
</evidence>
<dbReference type="InterPro" id="IPR001091">
    <property type="entry name" value="RM_Methyltransferase"/>
</dbReference>
<evidence type="ECO:0000256" key="3">
    <source>
        <dbReference type="ARBA" id="ARBA00022679"/>
    </source>
</evidence>
<dbReference type="PANTHER" id="PTHR13370">
    <property type="entry name" value="RNA METHYLASE-RELATED"/>
    <property type="match status" value="1"/>
</dbReference>
<dbReference type="PROSITE" id="PS00092">
    <property type="entry name" value="N6_MTASE"/>
    <property type="match status" value="1"/>
</dbReference>
<evidence type="ECO:0000259" key="6">
    <source>
        <dbReference type="Pfam" id="PF01555"/>
    </source>
</evidence>
<dbReference type="EC" id="2.1.1.-" evidence="4"/>
<organism evidence="7 8">
    <name type="scientific">Promicromonospora iranensis</name>
    <dbReference type="NCBI Taxonomy" id="1105144"/>
    <lineage>
        <taxon>Bacteria</taxon>
        <taxon>Bacillati</taxon>
        <taxon>Actinomycetota</taxon>
        <taxon>Actinomycetes</taxon>
        <taxon>Micrococcales</taxon>
        <taxon>Promicromonosporaceae</taxon>
        <taxon>Promicromonospora</taxon>
    </lineage>
</organism>
<dbReference type="InterPro" id="IPR002052">
    <property type="entry name" value="DNA_methylase_N6_adenine_CS"/>
</dbReference>
<dbReference type="Proteomes" id="UP001183585">
    <property type="component" value="Unassembled WGS sequence"/>
</dbReference>
<evidence type="ECO:0000313" key="7">
    <source>
        <dbReference type="EMBL" id="MDR7381181.1"/>
    </source>
</evidence>
<dbReference type="SUPFAM" id="SSF53335">
    <property type="entry name" value="S-adenosyl-L-methionine-dependent methyltransferases"/>
    <property type="match status" value="1"/>
</dbReference>
<feature type="domain" description="DNA methylase N-4/N-6" evidence="6">
    <location>
        <begin position="28"/>
        <end position="235"/>
    </location>
</feature>
<sequence length="250" mass="27864">MEPYFADQGVTLYLGDMVEVLPQLGTFDLVVTDPPYGETSLGWDVYPTGWPQLLTTHTSSLWAFGSMRMFLDHWSDFAGWRLSQDVVWDKGRATSPATDRFRRAHEHVLHFYRGPWRDLYHQTPRTQVDKRGRHSPATTRHAGPTTQSEYGPSTWTETGTRLVESVLHAPKDRTRSINPTEKPVSVLELLISYACPPGGTVLDPFAGSGSTAVAARHTGRSAVLIEKREVQCETTARRLSQGVLDLGGSL</sequence>
<evidence type="ECO:0000256" key="5">
    <source>
        <dbReference type="SAM" id="MobiDB-lite"/>
    </source>
</evidence>
<keyword evidence="8" id="KW-1185">Reference proteome</keyword>
<reference evidence="7 8" key="1">
    <citation type="submission" date="2023-07" db="EMBL/GenBank/DDBJ databases">
        <title>Sequencing the genomes of 1000 actinobacteria strains.</title>
        <authorList>
            <person name="Klenk H.-P."/>
        </authorList>
    </citation>
    <scope>NUCLEOTIDE SEQUENCE [LARGE SCALE GENOMIC DNA]</scope>
    <source>
        <strain evidence="7 8">DSM 45554</strain>
    </source>
</reference>
<keyword evidence="3 7" id="KW-0808">Transferase</keyword>
<proteinExistence type="inferred from homology"/>
<feature type="region of interest" description="Disordered" evidence="5">
    <location>
        <begin position="125"/>
        <end position="155"/>
    </location>
</feature>
<dbReference type="EMBL" id="JAVDYE010000001">
    <property type="protein sequence ID" value="MDR7381181.1"/>
    <property type="molecule type" value="Genomic_DNA"/>
</dbReference>
<dbReference type="InterPro" id="IPR029063">
    <property type="entry name" value="SAM-dependent_MTases_sf"/>
</dbReference>
<evidence type="ECO:0000256" key="1">
    <source>
        <dbReference type="ARBA" id="ARBA00006594"/>
    </source>
</evidence>
<evidence type="ECO:0000256" key="2">
    <source>
        <dbReference type="ARBA" id="ARBA00022603"/>
    </source>
</evidence>
<protein>
    <recommendedName>
        <fullName evidence="4">Methyltransferase</fullName>
        <ecNumber evidence="4">2.1.1.-</ecNumber>
    </recommendedName>
</protein>
<dbReference type="Gene3D" id="3.40.50.150">
    <property type="entry name" value="Vaccinia Virus protein VP39"/>
    <property type="match status" value="1"/>
</dbReference>
<dbReference type="Pfam" id="PF01555">
    <property type="entry name" value="N6_N4_Mtase"/>
    <property type="match status" value="1"/>
</dbReference>
<keyword evidence="2 7" id="KW-0489">Methyltransferase</keyword>
<dbReference type="RefSeq" id="WP_310242939.1">
    <property type="nucleotide sequence ID" value="NZ_JAJQQP010000016.1"/>
</dbReference>
<dbReference type="GO" id="GO:0032259">
    <property type="term" value="P:methylation"/>
    <property type="evidence" value="ECO:0007669"/>
    <property type="project" value="UniProtKB-KW"/>
</dbReference>
<name>A0ABU2CIN0_9MICO</name>